<dbReference type="GO" id="GO:0003924">
    <property type="term" value="F:GTPase activity"/>
    <property type="evidence" value="ECO:0007669"/>
    <property type="project" value="UniProtKB-UniRule"/>
</dbReference>
<comment type="subcellular location">
    <subcellularLocation>
        <location evidence="6">Cytoplasm</location>
    </subcellularLocation>
    <subcellularLocation>
        <location evidence="6">Cell membrane</location>
        <topology evidence="6">Peripheral membrane protein</topology>
    </subcellularLocation>
</comment>
<evidence type="ECO:0000256" key="2">
    <source>
        <dbReference type="ARBA" id="ARBA00020484"/>
    </source>
</evidence>
<reference evidence="11 12" key="1">
    <citation type="submission" date="2016-07" db="EMBL/GenBank/DDBJ databases">
        <authorList>
            <person name="Lefevre C.T."/>
        </authorList>
    </citation>
    <scope>NUCLEOTIDE SEQUENCE [LARGE SCALE GENOMIC DNA]</scope>
    <source>
        <strain evidence="11">PR1</strain>
    </source>
</reference>
<dbReference type="InterPro" id="IPR027417">
    <property type="entry name" value="P-loop_NTPase"/>
</dbReference>
<evidence type="ECO:0000313" key="12">
    <source>
        <dbReference type="Proteomes" id="UP000231658"/>
    </source>
</evidence>
<dbReference type="NCBIfam" id="TIGR00436">
    <property type="entry name" value="era"/>
    <property type="match status" value="1"/>
</dbReference>
<dbReference type="InterPro" id="IPR015946">
    <property type="entry name" value="KH_dom-like_a/b"/>
</dbReference>
<feature type="region of interest" description="G2" evidence="7">
    <location>
        <begin position="45"/>
        <end position="49"/>
    </location>
</feature>
<feature type="binding site" evidence="6">
    <location>
        <begin position="128"/>
        <end position="131"/>
    </location>
    <ligand>
        <name>GTP</name>
        <dbReference type="ChEBI" id="CHEBI:37565"/>
    </ligand>
</feature>
<comment type="subunit">
    <text evidence="6">Monomer.</text>
</comment>
<dbReference type="CDD" id="cd22534">
    <property type="entry name" value="KH-II_Era"/>
    <property type="match status" value="1"/>
</dbReference>
<feature type="binding site" evidence="6">
    <location>
        <begin position="19"/>
        <end position="26"/>
    </location>
    <ligand>
        <name>GTP</name>
        <dbReference type="ChEBI" id="CHEBI:37565"/>
    </ligand>
</feature>
<dbReference type="PANTHER" id="PTHR42698">
    <property type="entry name" value="GTPASE ERA"/>
    <property type="match status" value="1"/>
</dbReference>
<name>A0A1C3RCT9_9PROT</name>
<keyword evidence="6" id="KW-0472">Membrane</keyword>
<evidence type="ECO:0000313" key="11">
    <source>
        <dbReference type="EMBL" id="SCA55096.1"/>
    </source>
</evidence>
<accession>A0A1C3RCT9</accession>
<proteinExistence type="inferred from homology"/>
<sequence>MNEDMDISKQRAGFVAFVGAPNAGKSTAINHMVGTKVSIVSPKVQTTRTRVLGIMMKEETQIIFVDTPGIFAPKRRLDRAMVAAAWGGAADADHIVVLVDAKRGICNETQTIINTLKEQKRKAILILNKIDLVDKGTLLTLTEKLNGEEIFTDTFMVSALKGDGLDYFVDFIAQKLPQGPWLFPEDQVSDMPERLLAAEITREQLYLKLRQELPYSTTVETETWEEKKDGSIKIEQIIYVARDGQKKIILGKGGQQIKAIGANARKQLEEIMECRVHLFLFVKVRDKWSDDPERYNYWGLDYNA</sequence>
<dbReference type="InterPro" id="IPR006073">
    <property type="entry name" value="GTP-bd"/>
</dbReference>
<evidence type="ECO:0000256" key="6">
    <source>
        <dbReference type="HAMAP-Rule" id="MF_00367"/>
    </source>
</evidence>
<keyword evidence="6" id="KW-0699">rRNA-binding</keyword>
<dbReference type="InterPro" id="IPR005225">
    <property type="entry name" value="Small_GTP-bd"/>
</dbReference>
<dbReference type="GO" id="GO:0070181">
    <property type="term" value="F:small ribosomal subunit rRNA binding"/>
    <property type="evidence" value="ECO:0007669"/>
    <property type="project" value="UniProtKB-UniRule"/>
</dbReference>
<evidence type="ECO:0000259" key="10">
    <source>
        <dbReference type="PROSITE" id="PS51713"/>
    </source>
</evidence>
<feature type="region of interest" description="G4" evidence="7">
    <location>
        <begin position="128"/>
        <end position="131"/>
    </location>
</feature>
<dbReference type="STRING" id="1867952.MTBPR1_10343"/>
<organism evidence="11 12">
    <name type="scientific">Candidatus Terasakiella magnetica</name>
    <dbReference type="NCBI Taxonomy" id="1867952"/>
    <lineage>
        <taxon>Bacteria</taxon>
        <taxon>Pseudomonadati</taxon>
        <taxon>Pseudomonadota</taxon>
        <taxon>Alphaproteobacteria</taxon>
        <taxon>Rhodospirillales</taxon>
        <taxon>Terasakiellaceae</taxon>
        <taxon>Terasakiella</taxon>
    </lineage>
</organism>
<dbReference type="Gene3D" id="3.40.50.300">
    <property type="entry name" value="P-loop containing nucleotide triphosphate hydrolases"/>
    <property type="match status" value="1"/>
</dbReference>
<dbReference type="AlphaFoldDB" id="A0A1C3RCT9"/>
<gene>
    <name evidence="6 11" type="primary">era</name>
    <name evidence="11" type="ORF">MTBPR1_10343</name>
</gene>
<feature type="region of interest" description="G1" evidence="7">
    <location>
        <begin position="19"/>
        <end position="26"/>
    </location>
</feature>
<dbReference type="NCBIfam" id="TIGR00231">
    <property type="entry name" value="small_GTP"/>
    <property type="match status" value="1"/>
</dbReference>
<keyword evidence="6" id="KW-0963">Cytoplasm</keyword>
<dbReference type="InterPro" id="IPR009019">
    <property type="entry name" value="KH_sf_prok-type"/>
</dbReference>
<evidence type="ECO:0000256" key="7">
    <source>
        <dbReference type="PROSITE-ProRule" id="PRU01050"/>
    </source>
</evidence>
<dbReference type="GO" id="GO:0005525">
    <property type="term" value="F:GTP binding"/>
    <property type="evidence" value="ECO:0007669"/>
    <property type="project" value="UniProtKB-UniRule"/>
</dbReference>
<dbReference type="InterPro" id="IPR030388">
    <property type="entry name" value="G_ERA_dom"/>
</dbReference>
<dbReference type="PROSITE" id="PS50823">
    <property type="entry name" value="KH_TYPE_2"/>
    <property type="match status" value="1"/>
</dbReference>
<dbReference type="GO" id="GO:0005886">
    <property type="term" value="C:plasma membrane"/>
    <property type="evidence" value="ECO:0007669"/>
    <property type="project" value="UniProtKB-SubCell"/>
</dbReference>
<keyword evidence="6" id="KW-0690">Ribosome biogenesis</keyword>
<dbReference type="InterPro" id="IPR004044">
    <property type="entry name" value="KH_dom_type_2"/>
</dbReference>
<evidence type="ECO:0000259" key="9">
    <source>
        <dbReference type="PROSITE" id="PS50823"/>
    </source>
</evidence>
<dbReference type="GO" id="GO:0005829">
    <property type="term" value="C:cytosol"/>
    <property type="evidence" value="ECO:0007669"/>
    <property type="project" value="TreeGrafter"/>
</dbReference>
<dbReference type="Proteomes" id="UP000231658">
    <property type="component" value="Unassembled WGS sequence"/>
</dbReference>
<comment type="function">
    <text evidence="6">An essential GTPase that binds both GDP and GTP, with rapid nucleotide exchange. Plays a role in 16S rRNA processing and 30S ribosomal subunit biogenesis and possibly also in cell cycle regulation and energy metabolism.</text>
</comment>
<dbReference type="PROSITE" id="PS51713">
    <property type="entry name" value="G_ERA"/>
    <property type="match status" value="1"/>
</dbReference>
<feature type="region of interest" description="G3" evidence="7">
    <location>
        <begin position="66"/>
        <end position="69"/>
    </location>
</feature>
<evidence type="ECO:0000256" key="3">
    <source>
        <dbReference type="ARBA" id="ARBA00022741"/>
    </source>
</evidence>
<dbReference type="GO" id="GO:0000028">
    <property type="term" value="P:ribosomal small subunit assembly"/>
    <property type="evidence" value="ECO:0007669"/>
    <property type="project" value="TreeGrafter"/>
</dbReference>
<dbReference type="PANTHER" id="PTHR42698:SF1">
    <property type="entry name" value="GTPASE ERA, MITOCHONDRIAL"/>
    <property type="match status" value="1"/>
</dbReference>
<feature type="binding site" evidence="6">
    <location>
        <begin position="66"/>
        <end position="70"/>
    </location>
    <ligand>
        <name>GTP</name>
        <dbReference type="ChEBI" id="CHEBI:37565"/>
    </ligand>
</feature>
<dbReference type="InterPro" id="IPR005662">
    <property type="entry name" value="GTPase_Era-like"/>
</dbReference>
<keyword evidence="12" id="KW-1185">Reference proteome</keyword>
<dbReference type="SUPFAM" id="SSF52540">
    <property type="entry name" value="P-loop containing nucleoside triphosphate hydrolases"/>
    <property type="match status" value="1"/>
</dbReference>
<evidence type="ECO:0000256" key="8">
    <source>
        <dbReference type="RuleBase" id="RU003761"/>
    </source>
</evidence>
<dbReference type="SUPFAM" id="SSF54814">
    <property type="entry name" value="Prokaryotic type KH domain (KH-domain type II)"/>
    <property type="match status" value="1"/>
</dbReference>
<keyword evidence="3 6" id="KW-0547">Nucleotide-binding</keyword>
<dbReference type="RefSeq" id="WP_069185809.1">
    <property type="nucleotide sequence ID" value="NZ_FLYE01000001.1"/>
</dbReference>
<dbReference type="GO" id="GO:0043024">
    <property type="term" value="F:ribosomal small subunit binding"/>
    <property type="evidence" value="ECO:0007669"/>
    <property type="project" value="TreeGrafter"/>
</dbReference>
<dbReference type="HAMAP" id="MF_00367">
    <property type="entry name" value="GTPase_Era"/>
    <property type="match status" value="1"/>
</dbReference>
<dbReference type="NCBIfam" id="NF000908">
    <property type="entry name" value="PRK00089.1"/>
    <property type="match status" value="1"/>
</dbReference>
<feature type="domain" description="KH type-2" evidence="9">
    <location>
        <begin position="209"/>
        <end position="286"/>
    </location>
</feature>
<dbReference type="Gene3D" id="3.30.300.20">
    <property type="match status" value="1"/>
</dbReference>
<dbReference type="EMBL" id="FLYE01000001">
    <property type="protein sequence ID" value="SCA55096.1"/>
    <property type="molecule type" value="Genomic_DNA"/>
</dbReference>
<protein>
    <recommendedName>
        <fullName evidence="2 6">GTPase Era</fullName>
    </recommendedName>
</protein>
<feature type="domain" description="Era-type G" evidence="10">
    <location>
        <begin position="11"/>
        <end position="178"/>
    </location>
</feature>
<feature type="region of interest" description="G5" evidence="7">
    <location>
        <begin position="157"/>
        <end position="159"/>
    </location>
</feature>
<evidence type="ECO:0000256" key="4">
    <source>
        <dbReference type="ARBA" id="ARBA00022884"/>
    </source>
</evidence>
<evidence type="ECO:0000256" key="5">
    <source>
        <dbReference type="ARBA" id="ARBA00023134"/>
    </source>
</evidence>
<dbReference type="CDD" id="cd04163">
    <property type="entry name" value="Era"/>
    <property type="match status" value="1"/>
</dbReference>
<keyword evidence="6" id="KW-1003">Cell membrane</keyword>
<comment type="similarity">
    <text evidence="1 6 7 8">Belongs to the TRAFAC class TrmE-Era-EngA-EngB-Septin-like GTPase superfamily. Era GTPase family.</text>
</comment>
<evidence type="ECO:0000256" key="1">
    <source>
        <dbReference type="ARBA" id="ARBA00007921"/>
    </source>
</evidence>
<dbReference type="Pfam" id="PF07650">
    <property type="entry name" value="KH_2"/>
    <property type="match status" value="1"/>
</dbReference>
<dbReference type="Pfam" id="PF01926">
    <property type="entry name" value="MMR_HSR1"/>
    <property type="match status" value="1"/>
</dbReference>
<dbReference type="OrthoDB" id="9805918at2"/>
<keyword evidence="4 6" id="KW-0694">RNA-binding</keyword>
<keyword evidence="5 6" id="KW-0342">GTP-binding</keyword>